<dbReference type="InterPro" id="IPR005119">
    <property type="entry name" value="LysR_subst-bd"/>
</dbReference>
<reference evidence="8" key="1">
    <citation type="submission" date="2016-10" db="EMBL/GenBank/DDBJ databases">
        <authorList>
            <person name="Varghese N."/>
            <person name="Submissions S."/>
        </authorList>
    </citation>
    <scope>NUCLEOTIDE SEQUENCE [LARGE SCALE GENOMIC DNA]</scope>
    <source>
        <strain evidence="8">CGMCC 1.12402</strain>
    </source>
</reference>
<dbReference type="Gene3D" id="1.10.10.10">
    <property type="entry name" value="Winged helix-like DNA-binding domain superfamily/Winged helix DNA-binding domain"/>
    <property type="match status" value="1"/>
</dbReference>
<feature type="domain" description="HTH lysR-type" evidence="6">
    <location>
        <begin position="1"/>
        <end position="58"/>
    </location>
</feature>
<proteinExistence type="inferred from homology"/>
<dbReference type="CDD" id="cd08411">
    <property type="entry name" value="PBP2_OxyR"/>
    <property type="match status" value="1"/>
</dbReference>
<dbReference type="Pfam" id="PF03466">
    <property type="entry name" value="LysR_substrate"/>
    <property type="match status" value="1"/>
</dbReference>
<dbReference type="InterPro" id="IPR036388">
    <property type="entry name" value="WH-like_DNA-bd_sf"/>
</dbReference>
<dbReference type="Gene3D" id="3.40.190.10">
    <property type="entry name" value="Periplasmic binding protein-like II"/>
    <property type="match status" value="2"/>
</dbReference>
<dbReference type="PANTHER" id="PTHR30346">
    <property type="entry name" value="TRANSCRIPTIONAL DUAL REGULATOR HCAR-RELATED"/>
    <property type="match status" value="1"/>
</dbReference>
<dbReference type="InterPro" id="IPR000847">
    <property type="entry name" value="LysR_HTH_N"/>
</dbReference>
<dbReference type="GO" id="GO:0003677">
    <property type="term" value="F:DNA binding"/>
    <property type="evidence" value="ECO:0007669"/>
    <property type="project" value="UniProtKB-KW"/>
</dbReference>
<dbReference type="SUPFAM" id="SSF53850">
    <property type="entry name" value="Periplasmic binding protein-like II"/>
    <property type="match status" value="1"/>
</dbReference>
<evidence type="ECO:0000256" key="3">
    <source>
        <dbReference type="ARBA" id="ARBA00023125"/>
    </source>
</evidence>
<evidence type="ECO:0000256" key="2">
    <source>
        <dbReference type="ARBA" id="ARBA00023015"/>
    </source>
</evidence>
<dbReference type="SUPFAM" id="SSF46785">
    <property type="entry name" value="Winged helix' DNA-binding domain"/>
    <property type="match status" value="1"/>
</dbReference>
<evidence type="ECO:0000313" key="8">
    <source>
        <dbReference type="Proteomes" id="UP000199437"/>
    </source>
</evidence>
<dbReference type="PRINTS" id="PR00039">
    <property type="entry name" value="HTHLYSR"/>
</dbReference>
<keyword evidence="4" id="KW-0010">Activator</keyword>
<dbReference type="GO" id="GO:0003700">
    <property type="term" value="F:DNA-binding transcription factor activity"/>
    <property type="evidence" value="ECO:0007669"/>
    <property type="project" value="InterPro"/>
</dbReference>
<evidence type="ECO:0000259" key="6">
    <source>
        <dbReference type="PROSITE" id="PS50931"/>
    </source>
</evidence>
<dbReference type="Pfam" id="PF00126">
    <property type="entry name" value="HTH_1"/>
    <property type="match status" value="1"/>
</dbReference>
<protein>
    <submittedName>
        <fullName evidence="7">LysR family transcriptional regulator, hydrogen peroxide-inducible genes activator</fullName>
    </submittedName>
</protein>
<evidence type="ECO:0000256" key="1">
    <source>
        <dbReference type="ARBA" id="ARBA00009437"/>
    </source>
</evidence>
<evidence type="ECO:0000256" key="5">
    <source>
        <dbReference type="ARBA" id="ARBA00023163"/>
    </source>
</evidence>
<comment type="similarity">
    <text evidence="1">Belongs to the LysR transcriptional regulatory family.</text>
</comment>
<dbReference type="Proteomes" id="UP000199437">
    <property type="component" value="Unassembled WGS sequence"/>
</dbReference>
<organism evidence="7 8">
    <name type="scientific">Roseivirga pacifica</name>
    <dbReference type="NCBI Taxonomy" id="1267423"/>
    <lineage>
        <taxon>Bacteria</taxon>
        <taxon>Pseudomonadati</taxon>
        <taxon>Bacteroidota</taxon>
        <taxon>Cytophagia</taxon>
        <taxon>Cytophagales</taxon>
        <taxon>Roseivirgaceae</taxon>
        <taxon>Roseivirga</taxon>
    </lineage>
</organism>
<dbReference type="EMBL" id="FOIR01000004">
    <property type="protein sequence ID" value="SEW41211.1"/>
    <property type="molecule type" value="Genomic_DNA"/>
</dbReference>
<dbReference type="OrthoDB" id="9803735at2"/>
<evidence type="ECO:0000256" key="4">
    <source>
        <dbReference type="ARBA" id="ARBA00023159"/>
    </source>
</evidence>
<name>A0A1I0RJV0_9BACT</name>
<dbReference type="GeneID" id="99988376"/>
<dbReference type="PANTHER" id="PTHR30346:SF26">
    <property type="entry name" value="HYDROGEN PEROXIDE-INDUCIBLE GENES ACTIVATOR"/>
    <property type="match status" value="1"/>
</dbReference>
<sequence length="308" mass="35411">MTLQQLEYIVSLDTHRHFVTAAEQCFVTQPTLTLQVKKLETEMGTLIFDRSKQPIIPTPTGELIIAKARQILRETNQLKAMINEEKDTMKGTFRLGVIPTIAPYLVPLFLNDFTANNPNTKLIIREVESSQLISDLKNDLLDIGLMATPLEESNLREVPMFNEPFLLYTSMHHPFFMKQEIDPNELSERGLWLLTEGHCLRNQVLNICSEKNARSGNFSYESGSIETLKNLVKHNMGYTLVPELSVLNDMTDQRIKRFTSPEPIREVSLVVHKSFTKEAVLEKLRDSIIKHIPKNFSKAKSFVRVKWR</sequence>
<keyword evidence="5" id="KW-0804">Transcription</keyword>
<keyword evidence="2" id="KW-0805">Transcription regulation</keyword>
<dbReference type="GO" id="GO:0032993">
    <property type="term" value="C:protein-DNA complex"/>
    <property type="evidence" value="ECO:0007669"/>
    <property type="project" value="TreeGrafter"/>
</dbReference>
<evidence type="ECO:0000313" key="7">
    <source>
        <dbReference type="EMBL" id="SEW41211.1"/>
    </source>
</evidence>
<dbReference type="FunFam" id="1.10.10.10:FF:000001">
    <property type="entry name" value="LysR family transcriptional regulator"/>
    <property type="match status" value="1"/>
</dbReference>
<accession>A0A1I0RJV0</accession>
<dbReference type="InterPro" id="IPR036390">
    <property type="entry name" value="WH_DNA-bd_sf"/>
</dbReference>
<dbReference type="AlphaFoldDB" id="A0A1I0RJV0"/>
<keyword evidence="8" id="KW-1185">Reference proteome</keyword>
<dbReference type="RefSeq" id="WP_090260644.1">
    <property type="nucleotide sequence ID" value="NZ_FOIR01000004.1"/>
</dbReference>
<keyword evidence="3" id="KW-0238">DNA-binding</keyword>
<dbReference type="PROSITE" id="PS50931">
    <property type="entry name" value="HTH_LYSR"/>
    <property type="match status" value="1"/>
</dbReference>
<gene>
    <name evidence="7" type="ORF">SAMN05216290_3707</name>
</gene>
<dbReference type="STRING" id="1267423.SAMN05216290_3707"/>